<dbReference type="EMBL" id="CAKOFQ010006710">
    <property type="protein sequence ID" value="CAH1963776.1"/>
    <property type="molecule type" value="Genomic_DNA"/>
</dbReference>
<protein>
    <submittedName>
        <fullName evidence="2">Uncharacterized protein</fullName>
    </submittedName>
</protein>
<dbReference type="OrthoDB" id="10250282at2759"/>
<dbReference type="Proteomes" id="UP001152888">
    <property type="component" value="Unassembled WGS sequence"/>
</dbReference>
<evidence type="ECO:0000313" key="2">
    <source>
        <dbReference type="EMBL" id="CAH1963776.1"/>
    </source>
</evidence>
<evidence type="ECO:0000313" key="3">
    <source>
        <dbReference type="Proteomes" id="UP001152888"/>
    </source>
</evidence>
<gene>
    <name evidence="2" type="ORF">ACAOBT_LOCUS5398</name>
</gene>
<dbReference type="AlphaFoldDB" id="A0A9P0JZ04"/>
<organism evidence="2 3">
    <name type="scientific">Acanthoscelides obtectus</name>
    <name type="common">Bean weevil</name>
    <name type="synonym">Bruchus obtectus</name>
    <dbReference type="NCBI Taxonomy" id="200917"/>
    <lineage>
        <taxon>Eukaryota</taxon>
        <taxon>Metazoa</taxon>
        <taxon>Ecdysozoa</taxon>
        <taxon>Arthropoda</taxon>
        <taxon>Hexapoda</taxon>
        <taxon>Insecta</taxon>
        <taxon>Pterygota</taxon>
        <taxon>Neoptera</taxon>
        <taxon>Endopterygota</taxon>
        <taxon>Coleoptera</taxon>
        <taxon>Polyphaga</taxon>
        <taxon>Cucujiformia</taxon>
        <taxon>Chrysomeloidea</taxon>
        <taxon>Chrysomelidae</taxon>
        <taxon>Bruchinae</taxon>
        <taxon>Bruchini</taxon>
        <taxon>Acanthoscelides</taxon>
    </lineage>
</organism>
<keyword evidence="1" id="KW-0732">Signal</keyword>
<sequence>MINCFCFVLISVLKTALSADDYYVAAVVEMPSTFVNVMKGEKRGPPIQEYIKLINSIDTGLELEDWSL</sequence>
<reference evidence="2" key="1">
    <citation type="submission" date="2022-03" db="EMBL/GenBank/DDBJ databases">
        <authorList>
            <person name="Sayadi A."/>
        </authorList>
    </citation>
    <scope>NUCLEOTIDE SEQUENCE</scope>
</reference>
<evidence type="ECO:0000256" key="1">
    <source>
        <dbReference type="SAM" id="SignalP"/>
    </source>
</evidence>
<keyword evidence="3" id="KW-1185">Reference proteome</keyword>
<proteinExistence type="predicted"/>
<name>A0A9P0JZ04_ACAOB</name>
<accession>A0A9P0JZ04</accession>
<feature type="chain" id="PRO_5040365152" evidence="1">
    <location>
        <begin position="19"/>
        <end position="68"/>
    </location>
</feature>
<feature type="signal peptide" evidence="1">
    <location>
        <begin position="1"/>
        <end position="18"/>
    </location>
</feature>
<comment type="caution">
    <text evidence="2">The sequence shown here is derived from an EMBL/GenBank/DDBJ whole genome shotgun (WGS) entry which is preliminary data.</text>
</comment>